<dbReference type="InterPro" id="IPR006059">
    <property type="entry name" value="SBP"/>
</dbReference>
<comment type="caution">
    <text evidence="2">The sequence shown here is derived from an EMBL/GenBank/DDBJ whole genome shotgun (WGS) entry which is preliminary data.</text>
</comment>
<organism evidence="2 3">
    <name type="scientific">Virgisporangium ochraceum</name>
    <dbReference type="NCBI Taxonomy" id="65505"/>
    <lineage>
        <taxon>Bacteria</taxon>
        <taxon>Bacillati</taxon>
        <taxon>Actinomycetota</taxon>
        <taxon>Actinomycetes</taxon>
        <taxon>Micromonosporales</taxon>
        <taxon>Micromonosporaceae</taxon>
        <taxon>Virgisporangium</taxon>
    </lineage>
</organism>
<reference evidence="2" key="1">
    <citation type="submission" date="2021-01" db="EMBL/GenBank/DDBJ databases">
        <title>Whole genome shotgun sequence of Virgisporangium ochraceum NBRC 16418.</title>
        <authorList>
            <person name="Komaki H."/>
            <person name="Tamura T."/>
        </authorList>
    </citation>
    <scope>NUCLEOTIDE SEQUENCE</scope>
    <source>
        <strain evidence="2">NBRC 16418</strain>
    </source>
</reference>
<evidence type="ECO:0000313" key="2">
    <source>
        <dbReference type="EMBL" id="GIJ74383.1"/>
    </source>
</evidence>
<dbReference type="AlphaFoldDB" id="A0A8J4EH60"/>
<feature type="chain" id="PRO_5038372919" evidence="1">
    <location>
        <begin position="28"/>
        <end position="453"/>
    </location>
</feature>
<dbReference type="Proteomes" id="UP000635606">
    <property type="component" value="Unassembled WGS sequence"/>
</dbReference>
<dbReference type="PROSITE" id="PS51257">
    <property type="entry name" value="PROKAR_LIPOPROTEIN"/>
    <property type="match status" value="1"/>
</dbReference>
<gene>
    <name evidence="2" type="ORF">Voc01_093000</name>
</gene>
<protein>
    <submittedName>
        <fullName evidence="2">Sugar ABC transporter substrate-binding protein</fullName>
    </submittedName>
</protein>
<dbReference type="PANTHER" id="PTHR43649">
    <property type="entry name" value="ARABINOSE-BINDING PROTEIN-RELATED"/>
    <property type="match status" value="1"/>
</dbReference>
<sequence>MIRASSGRAVSLLLAAGLVLGTAACNGDEDSGESADGVVTITVNALPPETEEVNRKNYLADVAEFEKKYPKIKIDAKEGKMDPKTFSSKLAGGQLEDVFYVYFTDPAQLIAKRQVADITPYLKDFPVVEQIKPDLMKVFKDDKGKVYGLPWTNYTLGLLYNRAVFTKAGLDPNKPPATWQEVRDAAKKIAALGDGHVGYGDYSKSNTGGWHFTAEIYSLGGDIAKQDGDTWKAAFNDAKGKQVLQQLYDMRWTDNSMGEKQLLEYADLLTMMGSGKLGMYVAAPDNIPTIVNQYKGNYNDYGLGPIPGGQATLGGGEAFMFNAKATPAKIKAGLTWLTWMYTNPDRAAVDFQRKAADKVPVGLPQPNLYTGAAEEKYLAAAKQYGNVPTDNYKAFTESTEKIPLKVEPPAAQQIYAVLDTAMQGVLTDRNANVDKLLADAEKQVNQILSALPK</sequence>
<dbReference type="RefSeq" id="WP_203934184.1">
    <property type="nucleotide sequence ID" value="NZ_BOPH01000134.1"/>
</dbReference>
<dbReference type="InterPro" id="IPR050490">
    <property type="entry name" value="Bact_solute-bd_prot1"/>
</dbReference>
<dbReference type="Gene3D" id="3.40.190.10">
    <property type="entry name" value="Periplasmic binding protein-like II"/>
    <property type="match status" value="1"/>
</dbReference>
<name>A0A8J4EH60_9ACTN</name>
<dbReference type="SUPFAM" id="SSF53850">
    <property type="entry name" value="Periplasmic binding protein-like II"/>
    <property type="match status" value="1"/>
</dbReference>
<proteinExistence type="predicted"/>
<accession>A0A8J4EH60</accession>
<evidence type="ECO:0000256" key="1">
    <source>
        <dbReference type="SAM" id="SignalP"/>
    </source>
</evidence>
<dbReference type="PANTHER" id="PTHR43649:SF16">
    <property type="entry name" value="SUGAR-BINDING LIPOPROTEIN"/>
    <property type="match status" value="1"/>
</dbReference>
<dbReference type="Pfam" id="PF01547">
    <property type="entry name" value="SBP_bac_1"/>
    <property type="match status" value="1"/>
</dbReference>
<keyword evidence="1" id="KW-0732">Signal</keyword>
<keyword evidence="3" id="KW-1185">Reference proteome</keyword>
<feature type="signal peptide" evidence="1">
    <location>
        <begin position="1"/>
        <end position="27"/>
    </location>
</feature>
<evidence type="ECO:0000313" key="3">
    <source>
        <dbReference type="Proteomes" id="UP000635606"/>
    </source>
</evidence>
<dbReference type="EMBL" id="BOPH01000134">
    <property type="protein sequence ID" value="GIJ74383.1"/>
    <property type="molecule type" value="Genomic_DNA"/>
</dbReference>